<feature type="region of interest" description="Disordered" evidence="1">
    <location>
        <begin position="69"/>
        <end position="96"/>
    </location>
</feature>
<protein>
    <submittedName>
        <fullName evidence="2">Uncharacterized protein</fullName>
    </submittedName>
</protein>
<dbReference type="RefSeq" id="WP_137249781.1">
    <property type="nucleotide sequence ID" value="NZ_SZQA01000029.1"/>
</dbReference>
<evidence type="ECO:0000313" key="2">
    <source>
        <dbReference type="EMBL" id="TKK85217.1"/>
    </source>
</evidence>
<comment type="caution">
    <text evidence="2">The sequence shown here is derived from an EMBL/GenBank/DDBJ whole genome shotgun (WGS) entry which is preliminary data.</text>
</comment>
<dbReference type="OrthoDB" id="4563217at2"/>
<gene>
    <name evidence="2" type="ORF">FDA94_26455</name>
</gene>
<keyword evidence="3" id="KW-1185">Reference proteome</keyword>
<dbReference type="EMBL" id="SZQA01000029">
    <property type="protein sequence ID" value="TKK85217.1"/>
    <property type="molecule type" value="Genomic_DNA"/>
</dbReference>
<evidence type="ECO:0000313" key="3">
    <source>
        <dbReference type="Proteomes" id="UP000308705"/>
    </source>
</evidence>
<dbReference type="Proteomes" id="UP000308705">
    <property type="component" value="Unassembled WGS sequence"/>
</dbReference>
<sequence length="96" mass="10733">MLVAVYYTARNADTTRRTFRLGEQGHVTDRYTKAIEQLGSDKLDIRLGGIYALERIARDSARDHPTVMEVWRPSSGSTPETSKPTTKGRRNPAGPD</sequence>
<name>A0A4U3MBY3_9ACTN</name>
<proteinExistence type="predicted"/>
<dbReference type="AlphaFoldDB" id="A0A4U3MBY3"/>
<evidence type="ECO:0000256" key="1">
    <source>
        <dbReference type="SAM" id="MobiDB-lite"/>
    </source>
</evidence>
<organism evidence="2 3">
    <name type="scientific">Herbidospora galbida</name>
    <dbReference type="NCBI Taxonomy" id="2575442"/>
    <lineage>
        <taxon>Bacteria</taxon>
        <taxon>Bacillati</taxon>
        <taxon>Actinomycetota</taxon>
        <taxon>Actinomycetes</taxon>
        <taxon>Streptosporangiales</taxon>
        <taxon>Streptosporangiaceae</taxon>
        <taxon>Herbidospora</taxon>
    </lineage>
</organism>
<accession>A0A4U3MBY3</accession>
<reference evidence="2 3" key="1">
    <citation type="submission" date="2019-04" db="EMBL/GenBank/DDBJ databases">
        <title>Herbidospora sp. NEAU-GS14.nov., a novel actinomycete isolated from soil.</title>
        <authorList>
            <person name="Han L."/>
        </authorList>
    </citation>
    <scope>NUCLEOTIDE SEQUENCE [LARGE SCALE GENOMIC DNA]</scope>
    <source>
        <strain evidence="2 3">NEAU-GS14</strain>
    </source>
</reference>
<feature type="compositionally biased region" description="Polar residues" evidence="1">
    <location>
        <begin position="74"/>
        <end position="85"/>
    </location>
</feature>